<protein>
    <submittedName>
        <fullName evidence="2">Uncharacterized protein</fullName>
    </submittedName>
</protein>
<accession>A0A1H6KSD9</accession>
<evidence type="ECO:0000313" key="3">
    <source>
        <dbReference type="Proteomes" id="UP000183190"/>
    </source>
</evidence>
<gene>
    <name evidence="2" type="ORF">SAMN02910265_02443</name>
</gene>
<reference evidence="2 3" key="1">
    <citation type="submission" date="2016-10" db="EMBL/GenBank/DDBJ databases">
        <authorList>
            <person name="de Groot N.N."/>
        </authorList>
    </citation>
    <scope>NUCLEOTIDE SEQUENCE [LARGE SCALE GENOMIC DNA]</scope>
    <source>
        <strain evidence="2 3">YAD2003</strain>
    </source>
</reference>
<dbReference type="AlphaFoldDB" id="A0A1H6KSD9"/>
<name>A0A1H6KSD9_RUMFL</name>
<dbReference type="RefSeq" id="WP_278244735.1">
    <property type="nucleotide sequence ID" value="NZ_FNWV01000009.1"/>
</dbReference>
<proteinExistence type="predicted"/>
<feature type="region of interest" description="Disordered" evidence="1">
    <location>
        <begin position="23"/>
        <end position="43"/>
    </location>
</feature>
<evidence type="ECO:0000313" key="2">
    <source>
        <dbReference type="EMBL" id="SEH74501.1"/>
    </source>
</evidence>
<organism evidence="2 3">
    <name type="scientific">Ruminococcus flavefaciens</name>
    <dbReference type="NCBI Taxonomy" id="1265"/>
    <lineage>
        <taxon>Bacteria</taxon>
        <taxon>Bacillati</taxon>
        <taxon>Bacillota</taxon>
        <taxon>Clostridia</taxon>
        <taxon>Eubacteriales</taxon>
        <taxon>Oscillospiraceae</taxon>
        <taxon>Ruminococcus</taxon>
    </lineage>
</organism>
<dbReference type="EMBL" id="FNWV01000009">
    <property type="protein sequence ID" value="SEH74501.1"/>
    <property type="molecule type" value="Genomic_DNA"/>
</dbReference>
<feature type="compositionally biased region" description="Polar residues" evidence="1">
    <location>
        <begin position="23"/>
        <end position="32"/>
    </location>
</feature>
<evidence type="ECO:0000256" key="1">
    <source>
        <dbReference type="SAM" id="MobiDB-lite"/>
    </source>
</evidence>
<sequence>MKEEYITPRIEVVEFDTEDVITTSNTRSNSSDEPIELPLVPLR</sequence>
<dbReference type="Proteomes" id="UP000183190">
    <property type="component" value="Unassembled WGS sequence"/>
</dbReference>